<proteinExistence type="predicted"/>
<evidence type="ECO:0000313" key="3">
    <source>
        <dbReference type="RefSeq" id="XP_011098093.1"/>
    </source>
</evidence>
<evidence type="ECO:0000256" key="1">
    <source>
        <dbReference type="SAM" id="MobiDB-lite"/>
    </source>
</evidence>
<dbReference type="AlphaFoldDB" id="A0A6I9UJ74"/>
<dbReference type="Proteomes" id="UP000504604">
    <property type="component" value="Linkage group LG14"/>
</dbReference>
<accession>A0A6I9UJ74</accession>
<name>A0A6I9UJ74_SESIN</name>
<feature type="region of interest" description="Disordered" evidence="1">
    <location>
        <begin position="9"/>
        <end position="37"/>
    </location>
</feature>
<dbReference type="PANTHER" id="PTHR31479:SF3">
    <property type="entry name" value="ALPHA_BETA-HYDROLASES SUPERFAMILY PROTEIN"/>
    <property type="match status" value="1"/>
</dbReference>
<evidence type="ECO:0000313" key="2">
    <source>
        <dbReference type="Proteomes" id="UP000504604"/>
    </source>
</evidence>
<dbReference type="SUPFAM" id="SSF53474">
    <property type="entry name" value="alpha/beta-Hydrolases"/>
    <property type="match status" value="1"/>
</dbReference>
<dbReference type="RefSeq" id="XP_011098093.1">
    <property type="nucleotide sequence ID" value="XM_011099791.2"/>
</dbReference>
<feature type="compositionally biased region" description="Polar residues" evidence="1">
    <location>
        <begin position="13"/>
        <end position="33"/>
    </location>
</feature>
<dbReference type="InParanoid" id="A0A6I9UJ74"/>
<dbReference type="PANTHER" id="PTHR31479">
    <property type="entry name" value="ALPHA/BETA-HYDROLASES SUPERFAMILY PROTEIN"/>
    <property type="match status" value="1"/>
</dbReference>
<keyword evidence="2" id="KW-1185">Reference proteome</keyword>
<dbReference type="InterPro" id="IPR029058">
    <property type="entry name" value="AB_hydrolase_fold"/>
</dbReference>
<dbReference type="Gene3D" id="3.40.50.1820">
    <property type="entry name" value="alpha/beta hydrolase"/>
    <property type="match status" value="1"/>
</dbReference>
<sequence>MKNEVLQVVGGNKNCQNPNVKTEQGPETQTQHPSAFHVSGPQNVPSINWRDLISSSWKDGNYKRIVMACFVQAVYLLELDRQENRTNQTALAPQWWIPFKYKLVETLIDERDGSIFGAIFEWDRAAALIDFVPVRPSGAPKAVLAFRGTLLKTPTIRRDIEDDLRFLAWESLKGSVRFSSGLKALRSISDKYGSSKICIAGHSLGASFAHQVGRALAEDGTYVEAHLFNPPSVSLSSGLKNMGEKVGDIWKRFRSRLPSTAETTPGLKQWVPHLYINNSDYICCYYTDANQAEELKVEKANAKSTNTPCATDKLYVLSKGKQKFLEAHGLQQWWSDDLELQMALNNSKLISKQLKSLYTLPPTEQSPSKG</sequence>
<dbReference type="OrthoDB" id="1707188at2759"/>
<reference evidence="3" key="1">
    <citation type="submission" date="2025-08" db="UniProtKB">
        <authorList>
            <consortium name="RefSeq"/>
        </authorList>
    </citation>
    <scope>IDENTIFICATION</scope>
</reference>
<dbReference type="GeneID" id="105176856"/>
<organism evidence="2 3">
    <name type="scientific">Sesamum indicum</name>
    <name type="common">Oriental sesame</name>
    <name type="synonym">Sesamum orientale</name>
    <dbReference type="NCBI Taxonomy" id="4182"/>
    <lineage>
        <taxon>Eukaryota</taxon>
        <taxon>Viridiplantae</taxon>
        <taxon>Streptophyta</taxon>
        <taxon>Embryophyta</taxon>
        <taxon>Tracheophyta</taxon>
        <taxon>Spermatophyta</taxon>
        <taxon>Magnoliopsida</taxon>
        <taxon>eudicotyledons</taxon>
        <taxon>Gunneridae</taxon>
        <taxon>Pentapetalae</taxon>
        <taxon>asterids</taxon>
        <taxon>lamiids</taxon>
        <taxon>Lamiales</taxon>
        <taxon>Pedaliaceae</taxon>
        <taxon>Sesamum</taxon>
    </lineage>
</organism>
<gene>
    <name evidence="3" type="primary">LOC105176856</name>
</gene>
<dbReference type="KEGG" id="sind:105176856"/>
<dbReference type="FunCoup" id="A0A6I9UJ74">
    <property type="interactions" value="283"/>
</dbReference>
<protein>
    <submittedName>
        <fullName evidence="3">GDSL esterase/lipase At4g10955-like isoform X1</fullName>
    </submittedName>
</protein>